<dbReference type="RefSeq" id="WP_143328995.1">
    <property type="nucleotide sequence ID" value="NZ_LZZM01000089.1"/>
</dbReference>
<sequence length="57" mass="6695">MERFSKGMVAGILIGVAVEMAMMPYYDRRTQRTMKRAGKRMRNMAESTYNGIQDWMK</sequence>
<proteinExistence type="predicted"/>
<name>A0A1S8TRR7_9CLOT</name>
<gene>
    <name evidence="2" type="ORF">CLPUN_13720</name>
</gene>
<comment type="caution">
    <text evidence="2">The sequence shown here is derived from an EMBL/GenBank/DDBJ whole genome shotgun (WGS) entry which is preliminary data.</text>
</comment>
<organism evidence="2 3">
    <name type="scientific">Clostridium puniceum</name>
    <dbReference type="NCBI Taxonomy" id="29367"/>
    <lineage>
        <taxon>Bacteria</taxon>
        <taxon>Bacillati</taxon>
        <taxon>Bacillota</taxon>
        <taxon>Clostridia</taxon>
        <taxon>Eubacteriales</taxon>
        <taxon>Clostridiaceae</taxon>
        <taxon>Clostridium</taxon>
    </lineage>
</organism>
<feature type="transmembrane region" description="Helical" evidence="1">
    <location>
        <begin position="6"/>
        <end position="26"/>
    </location>
</feature>
<evidence type="ECO:0000256" key="1">
    <source>
        <dbReference type="SAM" id="Phobius"/>
    </source>
</evidence>
<dbReference type="EMBL" id="LZZM01000089">
    <property type="protein sequence ID" value="OOM80262.1"/>
    <property type="molecule type" value="Genomic_DNA"/>
</dbReference>
<protein>
    <recommendedName>
        <fullName evidence="4">YtxH-like protein</fullName>
    </recommendedName>
</protein>
<evidence type="ECO:0000313" key="3">
    <source>
        <dbReference type="Proteomes" id="UP000190890"/>
    </source>
</evidence>
<evidence type="ECO:0000313" key="2">
    <source>
        <dbReference type="EMBL" id="OOM80262.1"/>
    </source>
</evidence>
<dbReference type="STRING" id="29367.CLPUN_13720"/>
<accession>A0A1S8TRR7</accession>
<dbReference type="AlphaFoldDB" id="A0A1S8TRR7"/>
<keyword evidence="3" id="KW-1185">Reference proteome</keyword>
<dbReference type="OrthoDB" id="1934488at2"/>
<keyword evidence="1" id="KW-0812">Transmembrane</keyword>
<evidence type="ECO:0008006" key="4">
    <source>
        <dbReference type="Google" id="ProtNLM"/>
    </source>
</evidence>
<keyword evidence="1" id="KW-1133">Transmembrane helix</keyword>
<keyword evidence="1" id="KW-0472">Membrane</keyword>
<dbReference type="Proteomes" id="UP000190890">
    <property type="component" value="Unassembled WGS sequence"/>
</dbReference>
<reference evidence="2 3" key="1">
    <citation type="submission" date="2016-05" db="EMBL/GenBank/DDBJ databases">
        <title>Microbial solvent formation.</title>
        <authorList>
            <person name="Poehlein A."/>
            <person name="Montoya Solano J.D."/>
            <person name="Flitsch S."/>
            <person name="Krabben P."/>
            <person name="Duerre P."/>
            <person name="Daniel R."/>
        </authorList>
    </citation>
    <scope>NUCLEOTIDE SEQUENCE [LARGE SCALE GENOMIC DNA]</scope>
    <source>
        <strain evidence="2 3">DSM 2619</strain>
    </source>
</reference>